<evidence type="ECO:0000256" key="2">
    <source>
        <dbReference type="ARBA" id="ARBA00022649"/>
    </source>
</evidence>
<sequence>MSYHVETTARFDKEFKKLDKYTQQMIKSWIVKYLQNCEDPRAHGKGLTANKSGQWRYRIGDYRLLCLIQDQELIILALTVGHRRDIYST</sequence>
<dbReference type="NCBIfam" id="TIGR02385">
    <property type="entry name" value="RelE_StbE"/>
    <property type="match status" value="1"/>
</dbReference>
<dbReference type="SUPFAM" id="SSF143011">
    <property type="entry name" value="RelE-like"/>
    <property type="match status" value="1"/>
</dbReference>
<reference evidence="3 4" key="1">
    <citation type="submission" date="2020-08" db="EMBL/GenBank/DDBJ databases">
        <title>Genomic Encyclopedia of Type Strains, Phase IV (KMG-IV): sequencing the most valuable type-strain genomes for metagenomic binning, comparative biology and taxonomic classification.</title>
        <authorList>
            <person name="Goeker M."/>
        </authorList>
    </citation>
    <scope>NUCLEOTIDE SEQUENCE [LARGE SCALE GENOMIC DNA]</scope>
    <source>
        <strain evidence="3 4">DSM 17245</strain>
    </source>
</reference>
<organism evidence="3 4">
    <name type="scientific">Oribacterium sinus</name>
    <dbReference type="NCBI Taxonomy" id="237576"/>
    <lineage>
        <taxon>Bacteria</taxon>
        <taxon>Bacillati</taxon>
        <taxon>Bacillota</taxon>
        <taxon>Clostridia</taxon>
        <taxon>Lachnospirales</taxon>
        <taxon>Lachnospiraceae</taxon>
        <taxon>Oribacterium</taxon>
    </lineage>
</organism>
<dbReference type="GeneID" id="85013937"/>
<comment type="caution">
    <text evidence="3">The sequence shown here is derived from an EMBL/GenBank/DDBJ whole genome shotgun (WGS) entry which is preliminary data.</text>
</comment>
<dbReference type="InterPro" id="IPR007712">
    <property type="entry name" value="RelE/ParE_toxin"/>
</dbReference>
<dbReference type="AlphaFoldDB" id="A0A7W9SDX9"/>
<dbReference type="InterPro" id="IPR035093">
    <property type="entry name" value="RelE/ParE_toxin_dom_sf"/>
</dbReference>
<accession>A0A7W9SDX9</accession>
<dbReference type="EMBL" id="JACHHH010000002">
    <property type="protein sequence ID" value="MBB6040408.1"/>
    <property type="molecule type" value="Genomic_DNA"/>
</dbReference>
<keyword evidence="2" id="KW-1277">Toxin-antitoxin system</keyword>
<comment type="similarity">
    <text evidence="1">Belongs to the RelE toxin family.</text>
</comment>
<gene>
    <name evidence="3" type="ORF">HNQ46_000371</name>
</gene>
<evidence type="ECO:0000313" key="3">
    <source>
        <dbReference type="EMBL" id="MBB6040408.1"/>
    </source>
</evidence>
<dbReference type="RefSeq" id="WP_183682231.1">
    <property type="nucleotide sequence ID" value="NZ_CAUQIH010000018.1"/>
</dbReference>
<dbReference type="PANTHER" id="PTHR35601">
    <property type="entry name" value="TOXIN RELE"/>
    <property type="match status" value="1"/>
</dbReference>
<evidence type="ECO:0000313" key="4">
    <source>
        <dbReference type="Proteomes" id="UP000522163"/>
    </source>
</evidence>
<protein>
    <submittedName>
        <fullName evidence="3">mRNA interferase RelE/StbE</fullName>
    </submittedName>
</protein>
<dbReference type="Pfam" id="PF05016">
    <property type="entry name" value="ParE_toxin"/>
    <property type="match status" value="1"/>
</dbReference>
<dbReference type="PANTHER" id="PTHR35601:SF1">
    <property type="entry name" value="TOXIN RELE"/>
    <property type="match status" value="1"/>
</dbReference>
<dbReference type="Gene3D" id="3.30.2310.20">
    <property type="entry name" value="RelE-like"/>
    <property type="match status" value="1"/>
</dbReference>
<dbReference type="Proteomes" id="UP000522163">
    <property type="component" value="Unassembled WGS sequence"/>
</dbReference>
<name>A0A7W9SDX9_9FIRM</name>
<proteinExistence type="inferred from homology"/>
<evidence type="ECO:0000256" key="1">
    <source>
        <dbReference type="ARBA" id="ARBA00006226"/>
    </source>
</evidence>